<accession>A0A1Q9E5H0</accession>
<dbReference type="OrthoDB" id="423858at2759"/>
<dbReference type="EMBL" id="LSRX01000258">
    <property type="protein sequence ID" value="OLQ02674.1"/>
    <property type="molecule type" value="Genomic_DNA"/>
</dbReference>
<evidence type="ECO:0000313" key="2">
    <source>
        <dbReference type="Proteomes" id="UP000186817"/>
    </source>
</evidence>
<gene>
    <name evidence="1" type="ORF">AK812_SmicGene14469</name>
</gene>
<evidence type="ECO:0000313" key="1">
    <source>
        <dbReference type="EMBL" id="OLQ02674.1"/>
    </source>
</evidence>
<reference evidence="1 2" key="1">
    <citation type="submission" date="2016-02" db="EMBL/GenBank/DDBJ databases">
        <title>Genome analysis of coral dinoflagellate symbionts highlights evolutionary adaptations to a symbiotic lifestyle.</title>
        <authorList>
            <person name="Aranda M."/>
            <person name="Li Y."/>
            <person name="Liew Y.J."/>
            <person name="Baumgarten S."/>
            <person name="Simakov O."/>
            <person name="Wilson M."/>
            <person name="Piel J."/>
            <person name="Ashoor H."/>
            <person name="Bougouffa S."/>
            <person name="Bajic V.B."/>
            <person name="Ryu T."/>
            <person name="Ravasi T."/>
            <person name="Bayer T."/>
            <person name="Micklem G."/>
            <person name="Kim H."/>
            <person name="Bhak J."/>
            <person name="Lajeunesse T.C."/>
            <person name="Voolstra C.R."/>
        </authorList>
    </citation>
    <scope>NUCLEOTIDE SEQUENCE [LARGE SCALE GENOMIC DNA]</scope>
    <source>
        <strain evidence="1 2">CCMP2467</strain>
    </source>
</reference>
<dbReference type="Proteomes" id="UP000186817">
    <property type="component" value="Unassembled WGS sequence"/>
</dbReference>
<sequence length="520" mass="55952">MDSPETLCCACYASSQRAPPTNVSLFRNPQEEWLKSREPSQKHGTSSSLGIMRQPWLSLAMGCLFQLLAVAESSPLDQFAIDMFFPIQKAAEAAEKAKRTSLSSFEASSEEPARPKVPRRFGATMAVVTTSVGIPAKGSGYFAQDVDLKASRMEIVAPYLLPQVTTNMTTLSVGNDTWIETGGSQHSQANCRSIPMFGPQGFHDMFSWASDPAVSEYVGQRSVAGRSCTQWRLRASSSIINETLCADGDIPVELNISMKSSAGGVTKETHATYQFDPLSTEVDSSLLEKPYICDHVAPPCENGRGVGPLTLDAYVFHPGLSAIDYSIEDQNVADLRGDALFICFDLLSNQSSFADHNYSLISRYSLQLSPAFGQYAACNGYPDTKPKGPVCIGGDTRLAGKEAPFFGGEGESRCADESPLGFWYSLPKAGHCPPGQAPSTTASESGCTWSIIKRAKTIHQTCLIKDHNFLASCKADFAQKDFARSSAALSAAFESEDFSKGGCPDIGGPDSKEDVASFVV</sequence>
<keyword evidence="2" id="KW-1185">Reference proteome</keyword>
<proteinExistence type="predicted"/>
<organism evidence="1 2">
    <name type="scientific">Symbiodinium microadriaticum</name>
    <name type="common">Dinoflagellate</name>
    <name type="synonym">Zooxanthella microadriatica</name>
    <dbReference type="NCBI Taxonomy" id="2951"/>
    <lineage>
        <taxon>Eukaryota</taxon>
        <taxon>Sar</taxon>
        <taxon>Alveolata</taxon>
        <taxon>Dinophyceae</taxon>
        <taxon>Suessiales</taxon>
        <taxon>Symbiodiniaceae</taxon>
        <taxon>Symbiodinium</taxon>
    </lineage>
</organism>
<protein>
    <submittedName>
        <fullName evidence="1">Uncharacterized protein</fullName>
    </submittedName>
</protein>
<comment type="caution">
    <text evidence="1">The sequence shown here is derived from an EMBL/GenBank/DDBJ whole genome shotgun (WGS) entry which is preliminary data.</text>
</comment>
<dbReference type="AlphaFoldDB" id="A0A1Q9E5H0"/>
<name>A0A1Q9E5H0_SYMMI</name>
<dbReference type="OMA" id="KETHATY"/>